<name>A0A4Z2GKX6_9TELE</name>
<comment type="caution">
    <text evidence="1">The sequence shown here is derived from an EMBL/GenBank/DDBJ whole genome shotgun (WGS) entry which is preliminary data.</text>
</comment>
<protein>
    <submittedName>
        <fullName evidence="1">Uncharacterized protein</fullName>
    </submittedName>
</protein>
<evidence type="ECO:0000313" key="1">
    <source>
        <dbReference type="EMBL" id="TNN53979.1"/>
    </source>
</evidence>
<organism evidence="1 2">
    <name type="scientific">Liparis tanakae</name>
    <name type="common">Tanaka's snailfish</name>
    <dbReference type="NCBI Taxonomy" id="230148"/>
    <lineage>
        <taxon>Eukaryota</taxon>
        <taxon>Metazoa</taxon>
        <taxon>Chordata</taxon>
        <taxon>Craniata</taxon>
        <taxon>Vertebrata</taxon>
        <taxon>Euteleostomi</taxon>
        <taxon>Actinopterygii</taxon>
        <taxon>Neopterygii</taxon>
        <taxon>Teleostei</taxon>
        <taxon>Neoteleostei</taxon>
        <taxon>Acanthomorphata</taxon>
        <taxon>Eupercaria</taxon>
        <taxon>Perciformes</taxon>
        <taxon>Cottioidei</taxon>
        <taxon>Cottales</taxon>
        <taxon>Liparidae</taxon>
        <taxon>Liparis</taxon>
    </lineage>
</organism>
<dbReference type="EMBL" id="SRLO01000500">
    <property type="protein sequence ID" value="TNN53979.1"/>
    <property type="molecule type" value="Genomic_DNA"/>
</dbReference>
<sequence>MEDGESPLRCRATGCLTLNEGVSGIRPVAHLHDTGQHMCLETALELIKICAQRREERSVTACRLCVCSSTLKDLGPLPQLLIFLMER</sequence>
<dbReference type="Proteomes" id="UP000314294">
    <property type="component" value="Unassembled WGS sequence"/>
</dbReference>
<gene>
    <name evidence="1" type="ORF">EYF80_035803</name>
</gene>
<evidence type="ECO:0000313" key="2">
    <source>
        <dbReference type="Proteomes" id="UP000314294"/>
    </source>
</evidence>
<reference evidence="1 2" key="1">
    <citation type="submission" date="2019-03" db="EMBL/GenBank/DDBJ databases">
        <title>First draft genome of Liparis tanakae, snailfish: a comprehensive survey of snailfish specific genes.</title>
        <authorList>
            <person name="Kim W."/>
            <person name="Song I."/>
            <person name="Jeong J.-H."/>
            <person name="Kim D."/>
            <person name="Kim S."/>
            <person name="Ryu S."/>
            <person name="Song J.Y."/>
            <person name="Lee S.K."/>
        </authorList>
    </citation>
    <scope>NUCLEOTIDE SEQUENCE [LARGE SCALE GENOMIC DNA]</scope>
    <source>
        <tissue evidence="1">Muscle</tissue>
    </source>
</reference>
<dbReference type="AlphaFoldDB" id="A0A4Z2GKX6"/>
<accession>A0A4Z2GKX6</accession>
<proteinExistence type="predicted"/>
<keyword evidence="2" id="KW-1185">Reference proteome</keyword>